<gene>
    <name evidence="6" type="ORF">DSM02_2368</name>
</gene>
<dbReference type="InterPro" id="IPR018060">
    <property type="entry name" value="HTH_AraC"/>
</dbReference>
<dbReference type="InterPro" id="IPR018062">
    <property type="entry name" value="HTH_AraC-typ_CS"/>
</dbReference>
<dbReference type="GO" id="GO:0016020">
    <property type="term" value="C:membrane"/>
    <property type="evidence" value="ECO:0007669"/>
    <property type="project" value="InterPro"/>
</dbReference>
<dbReference type="Pfam" id="PF12833">
    <property type="entry name" value="HTH_18"/>
    <property type="match status" value="1"/>
</dbReference>
<reference evidence="6 7" key="1">
    <citation type="submission" date="2018-07" db="EMBL/GenBank/DDBJ databases">
        <title>Leeuwenhoekiella genomics.</title>
        <authorList>
            <person name="Tahon G."/>
            <person name="Willems A."/>
        </authorList>
    </citation>
    <scope>NUCLEOTIDE SEQUENCE [LARGE SCALE GENOMIC DNA]</scope>
    <source>
        <strain evidence="6 7">LMG 29608</strain>
    </source>
</reference>
<dbReference type="InterPro" id="IPR009057">
    <property type="entry name" value="Homeodomain-like_sf"/>
</dbReference>
<sequence>METEFNTNDDERISLIKKMIIEMGRGNLNYRIPTTTNDDEIEAITVLINMLADKLSEYFENLYLIQSRKTYEHLIDIGFVLDEDYNIQGVTSSYKDYIPIKKSRLIGMQFIELLDKESQELWSKAITQVNRFPKKLSLNLKGKKKLKQPLTFFLNELYPKKSKSRFLLTGVRTVNIREHLDSMYSESEGKNHYKNFLDLSDSVLKNEEDINIIKQIHAHIEKNLAESLGSLQELAHEFGTNEFKLKNGFKELYGITVFKFQMEERLNYAKTLVESSSIPLKAIAVMMGFKTSSHFSRSFKNHFGSTPRELRKAGN</sequence>
<dbReference type="EMBL" id="QOVK01000009">
    <property type="protein sequence ID" value="RXG20997.1"/>
    <property type="molecule type" value="Genomic_DNA"/>
</dbReference>
<dbReference type="InterPro" id="IPR020449">
    <property type="entry name" value="Tscrpt_reg_AraC-type_HTH"/>
</dbReference>
<dbReference type="GO" id="GO:0007165">
    <property type="term" value="P:signal transduction"/>
    <property type="evidence" value="ECO:0007669"/>
    <property type="project" value="InterPro"/>
</dbReference>
<keyword evidence="1" id="KW-0805">Transcription regulation</keyword>
<dbReference type="RefSeq" id="WP_128765785.1">
    <property type="nucleotide sequence ID" value="NZ_JBHUOO010000007.1"/>
</dbReference>
<dbReference type="PROSITE" id="PS50885">
    <property type="entry name" value="HAMP"/>
    <property type="match status" value="1"/>
</dbReference>
<dbReference type="PANTHER" id="PTHR43280:SF2">
    <property type="entry name" value="HTH-TYPE TRANSCRIPTIONAL REGULATOR EXSA"/>
    <property type="match status" value="1"/>
</dbReference>
<evidence type="ECO:0000313" key="6">
    <source>
        <dbReference type="EMBL" id="RXG20997.1"/>
    </source>
</evidence>
<evidence type="ECO:0000259" key="4">
    <source>
        <dbReference type="PROSITE" id="PS01124"/>
    </source>
</evidence>
<dbReference type="PANTHER" id="PTHR43280">
    <property type="entry name" value="ARAC-FAMILY TRANSCRIPTIONAL REGULATOR"/>
    <property type="match status" value="1"/>
</dbReference>
<name>A0A4Q0P3B2_9FLAO</name>
<dbReference type="InterPro" id="IPR003660">
    <property type="entry name" value="HAMP_dom"/>
</dbReference>
<dbReference type="GO" id="GO:0003700">
    <property type="term" value="F:DNA-binding transcription factor activity"/>
    <property type="evidence" value="ECO:0007669"/>
    <property type="project" value="InterPro"/>
</dbReference>
<dbReference type="SUPFAM" id="SSF46689">
    <property type="entry name" value="Homeodomain-like"/>
    <property type="match status" value="1"/>
</dbReference>
<dbReference type="SMART" id="SM00342">
    <property type="entry name" value="HTH_ARAC"/>
    <property type="match status" value="1"/>
</dbReference>
<dbReference type="Proteomes" id="UP000289859">
    <property type="component" value="Unassembled WGS sequence"/>
</dbReference>
<protein>
    <submittedName>
        <fullName evidence="6">AraC-like DNA-binding protein</fullName>
    </submittedName>
</protein>
<dbReference type="OrthoDB" id="1451418at2"/>
<dbReference type="PRINTS" id="PR00032">
    <property type="entry name" value="HTHARAC"/>
</dbReference>
<keyword evidence="3" id="KW-0804">Transcription</keyword>
<dbReference type="PROSITE" id="PS00041">
    <property type="entry name" value="HTH_ARAC_FAMILY_1"/>
    <property type="match status" value="1"/>
</dbReference>
<evidence type="ECO:0000256" key="3">
    <source>
        <dbReference type="ARBA" id="ARBA00023163"/>
    </source>
</evidence>
<feature type="domain" description="HTH araC/xylS-type" evidence="4">
    <location>
        <begin position="214"/>
        <end position="313"/>
    </location>
</feature>
<dbReference type="AlphaFoldDB" id="A0A4Q0P3B2"/>
<accession>A0A4Q0P3B2</accession>
<dbReference type="CDD" id="cd06225">
    <property type="entry name" value="HAMP"/>
    <property type="match status" value="1"/>
</dbReference>
<keyword evidence="2 6" id="KW-0238">DNA-binding</keyword>
<dbReference type="GO" id="GO:0043565">
    <property type="term" value="F:sequence-specific DNA binding"/>
    <property type="evidence" value="ECO:0007669"/>
    <property type="project" value="InterPro"/>
</dbReference>
<evidence type="ECO:0000259" key="5">
    <source>
        <dbReference type="PROSITE" id="PS50885"/>
    </source>
</evidence>
<proteinExistence type="predicted"/>
<organism evidence="6 7">
    <name type="scientific">Leeuwenhoekiella polynyae</name>
    <dbReference type="NCBI Taxonomy" id="1550906"/>
    <lineage>
        <taxon>Bacteria</taxon>
        <taxon>Pseudomonadati</taxon>
        <taxon>Bacteroidota</taxon>
        <taxon>Flavobacteriia</taxon>
        <taxon>Flavobacteriales</taxon>
        <taxon>Flavobacteriaceae</taxon>
        <taxon>Leeuwenhoekiella</taxon>
    </lineage>
</organism>
<comment type="caution">
    <text evidence="6">The sequence shown here is derived from an EMBL/GenBank/DDBJ whole genome shotgun (WGS) entry which is preliminary data.</text>
</comment>
<feature type="domain" description="HAMP" evidence="5">
    <location>
        <begin position="12"/>
        <end position="60"/>
    </location>
</feature>
<dbReference type="Gene3D" id="1.10.10.60">
    <property type="entry name" value="Homeodomain-like"/>
    <property type="match status" value="2"/>
</dbReference>
<evidence type="ECO:0000256" key="1">
    <source>
        <dbReference type="ARBA" id="ARBA00023015"/>
    </source>
</evidence>
<keyword evidence="7" id="KW-1185">Reference proteome</keyword>
<dbReference type="PROSITE" id="PS01124">
    <property type="entry name" value="HTH_ARAC_FAMILY_2"/>
    <property type="match status" value="1"/>
</dbReference>
<evidence type="ECO:0000256" key="2">
    <source>
        <dbReference type="ARBA" id="ARBA00023125"/>
    </source>
</evidence>
<evidence type="ECO:0000313" key="7">
    <source>
        <dbReference type="Proteomes" id="UP000289859"/>
    </source>
</evidence>